<dbReference type="PROSITE" id="PS51257">
    <property type="entry name" value="PROKAR_LIPOPROTEIN"/>
    <property type="match status" value="1"/>
</dbReference>
<gene>
    <name evidence="2" type="ORF">FHS56_001029</name>
</gene>
<dbReference type="InterPro" id="IPR000073">
    <property type="entry name" value="AB_hydrolase_1"/>
</dbReference>
<name>A0A846MPQ6_9BACT</name>
<protein>
    <submittedName>
        <fullName evidence="2">Pimeloyl-ACP methyl ester carboxylesterase</fullName>
    </submittedName>
</protein>
<dbReference type="PANTHER" id="PTHR43798:SF33">
    <property type="entry name" value="HYDROLASE, PUTATIVE (AFU_ORTHOLOGUE AFUA_2G14860)-RELATED"/>
    <property type="match status" value="1"/>
</dbReference>
<evidence type="ECO:0000313" key="2">
    <source>
        <dbReference type="EMBL" id="NIK73543.1"/>
    </source>
</evidence>
<evidence type="ECO:0000259" key="1">
    <source>
        <dbReference type="Pfam" id="PF00561"/>
    </source>
</evidence>
<proteinExistence type="predicted"/>
<dbReference type="InterPro" id="IPR050266">
    <property type="entry name" value="AB_hydrolase_sf"/>
</dbReference>
<dbReference type="EMBL" id="JAASRN010000001">
    <property type="protein sequence ID" value="NIK73543.1"/>
    <property type="molecule type" value="Genomic_DNA"/>
</dbReference>
<dbReference type="RefSeq" id="WP_166918770.1">
    <property type="nucleotide sequence ID" value="NZ_JAASRN010000001.1"/>
</dbReference>
<dbReference type="Gene3D" id="3.40.50.1820">
    <property type="entry name" value="alpha/beta hydrolase"/>
    <property type="match status" value="1"/>
</dbReference>
<dbReference type="InterPro" id="IPR029058">
    <property type="entry name" value="AB_hydrolase_fold"/>
</dbReference>
<dbReference type="SUPFAM" id="SSF53474">
    <property type="entry name" value="alpha/beta-Hydrolases"/>
    <property type="match status" value="1"/>
</dbReference>
<organism evidence="2 3">
    <name type="scientific">Thermonema lapsum</name>
    <dbReference type="NCBI Taxonomy" id="28195"/>
    <lineage>
        <taxon>Bacteria</taxon>
        <taxon>Pseudomonadati</taxon>
        <taxon>Bacteroidota</taxon>
        <taxon>Cytophagia</taxon>
        <taxon>Cytophagales</taxon>
        <taxon>Thermonemataceae</taxon>
        <taxon>Thermonema</taxon>
    </lineage>
</organism>
<dbReference type="Pfam" id="PF00561">
    <property type="entry name" value="Abhydrolase_1"/>
    <property type="match status" value="1"/>
</dbReference>
<reference evidence="2 3" key="1">
    <citation type="submission" date="2020-03" db="EMBL/GenBank/DDBJ databases">
        <title>Genomic Encyclopedia of Type Strains, Phase IV (KMG-IV): sequencing the most valuable type-strain genomes for metagenomic binning, comparative biology and taxonomic classification.</title>
        <authorList>
            <person name="Goeker M."/>
        </authorList>
    </citation>
    <scope>NUCLEOTIDE SEQUENCE [LARGE SCALE GENOMIC DNA]</scope>
    <source>
        <strain evidence="2 3">DSM 5718</strain>
    </source>
</reference>
<keyword evidence="3" id="KW-1185">Reference proteome</keyword>
<evidence type="ECO:0000313" key="3">
    <source>
        <dbReference type="Proteomes" id="UP000537126"/>
    </source>
</evidence>
<dbReference type="AlphaFoldDB" id="A0A846MPQ6"/>
<dbReference type="PANTHER" id="PTHR43798">
    <property type="entry name" value="MONOACYLGLYCEROL LIPASE"/>
    <property type="match status" value="1"/>
</dbReference>
<dbReference type="Proteomes" id="UP000537126">
    <property type="component" value="Unassembled WGS sequence"/>
</dbReference>
<accession>A0A846MPQ6</accession>
<feature type="domain" description="AB hydrolase-1" evidence="1">
    <location>
        <begin position="70"/>
        <end position="190"/>
    </location>
</feature>
<comment type="caution">
    <text evidence="2">The sequence shown here is derived from an EMBL/GenBank/DDBJ whole genome shotgun (WGS) entry which is preliminary data.</text>
</comment>
<sequence>MAKHTKLLTSVGLLLLSSLFLIAGCMQFRIPDTKLKHRFHKLGIPLQINYTQVGQYRLRSLVVGDTSLQAVFCVHGSPGSSRDFLAYAQDTSLIKKVYFVLIDRPGYGYSSFELPPPTIDTQARLLLALLSTHTQKKQAIVVGYSYGGPVAARMGMLAPRQIRALILAAPALDPENEKYFWFNRPLEYFRWVLPTALEHAQIEKMRHVEDLQAIQDGWQHIQCPVTLIHGKADRIVPDNSAFVKEKLGHVPLRLINPDDIGHLFVFNKKEYLKEAILHYAASPIPTEESE</sequence>
<dbReference type="GO" id="GO:0016020">
    <property type="term" value="C:membrane"/>
    <property type="evidence" value="ECO:0007669"/>
    <property type="project" value="TreeGrafter"/>
</dbReference>